<organism evidence="1 2">
    <name type="scientific">Strongylus vulgaris</name>
    <name type="common">Blood worm</name>
    <dbReference type="NCBI Taxonomy" id="40348"/>
    <lineage>
        <taxon>Eukaryota</taxon>
        <taxon>Metazoa</taxon>
        <taxon>Ecdysozoa</taxon>
        <taxon>Nematoda</taxon>
        <taxon>Chromadorea</taxon>
        <taxon>Rhabditida</taxon>
        <taxon>Rhabditina</taxon>
        <taxon>Rhabditomorpha</taxon>
        <taxon>Strongyloidea</taxon>
        <taxon>Strongylidae</taxon>
        <taxon>Strongylus</taxon>
    </lineage>
</organism>
<sequence length="51" mass="5777">MTLESTMRMCGTLKRGLTAKFGGLAERATSNCLIFYEARALPHTHKRKYTN</sequence>
<dbReference type="Proteomes" id="UP000270094">
    <property type="component" value="Unassembled WGS sequence"/>
</dbReference>
<name>A0A3P7JEG3_STRVU</name>
<evidence type="ECO:0000313" key="1">
    <source>
        <dbReference type="EMBL" id="VDM78419.1"/>
    </source>
</evidence>
<keyword evidence="2" id="KW-1185">Reference proteome</keyword>
<proteinExistence type="predicted"/>
<protein>
    <submittedName>
        <fullName evidence="1">Uncharacterized protein</fullName>
    </submittedName>
</protein>
<dbReference type="EMBL" id="UYYB01101886">
    <property type="protein sequence ID" value="VDM78419.1"/>
    <property type="molecule type" value="Genomic_DNA"/>
</dbReference>
<gene>
    <name evidence="1" type="ORF">SVUK_LOCUS13417</name>
</gene>
<dbReference type="AlphaFoldDB" id="A0A3P7JEG3"/>
<accession>A0A3P7JEG3</accession>
<evidence type="ECO:0000313" key="2">
    <source>
        <dbReference type="Proteomes" id="UP000270094"/>
    </source>
</evidence>
<reference evidence="1 2" key="1">
    <citation type="submission" date="2018-11" db="EMBL/GenBank/DDBJ databases">
        <authorList>
            <consortium name="Pathogen Informatics"/>
        </authorList>
    </citation>
    <scope>NUCLEOTIDE SEQUENCE [LARGE SCALE GENOMIC DNA]</scope>
</reference>